<feature type="compositionally biased region" description="Basic residues" evidence="6">
    <location>
        <begin position="2450"/>
        <end position="2460"/>
    </location>
</feature>
<reference evidence="9 10" key="1">
    <citation type="journal article" date="2024" name="BMC Genomics">
        <title>De novo assembly and annotation of Popillia japonica's genome with initial clues to its potential as an invasive pest.</title>
        <authorList>
            <person name="Cucini C."/>
            <person name="Boschi S."/>
            <person name="Funari R."/>
            <person name="Cardaioli E."/>
            <person name="Iannotti N."/>
            <person name="Marturano G."/>
            <person name="Paoli F."/>
            <person name="Bruttini M."/>
            <person name="Carapelli A."/>
            <person name="Frati F."/>
            <person name="Nardi F."/>
        </authorList>
    </citation>
    <scope>NUCLEOTIDE SEQUENCE [LARGE SCALE GENOMIC DNA]</scope>
    <source>
        <strain evidence="9">DMR45628</strain>
    </source>
</reference>
<feature type="disulfide bond" evidence="5">
    <location>
        <begin position="5391"/>
        <end position="5400"/>
    </location>
</feature>
<protein>
    <submittedName>
        <fullName evidence="9">Calcium-binding EGF domain</fullName>
    </submittedName>
</protein>
<dbReference type="InterPro" id="IPR036364">
    <property type="entry name" value="SEA_dom_sf"/>
</dbReference>
<feature type="compositionally biased region" description="Low complexity" evidence="6">
    <location>
        <begin position="3481"/>
        <end position="3494"/>
    </location>
</feature>
<feature type="region of interest" description="Disordered" evidence="6">
    <location>
        <begin position="4650"/>
        <end position="4679"/>
    </location>
</feature>
<evidence type="ECO:0000259" key="8">
    <source>
        <dbReference type="PROSITE" id="PS50026"/>
    </source>
</evidence>
<feature type="compositionally biased region" description="Polar residues" evidence="6">
    <location>
        <begin position="4078"/>
        <end position="4090"/>
    </location>
</feature>
<feature type="compositionally biased region" description="Polar residues" evidence="6">
    <location>
        <begin position="5467"/>
        <end position="5482"/>
    </location>
</feature>
<feature type="region of interest" description="Disordered" evidence="6">
    <location>
        <begin position="1629"/>
        <end position="1648"/>
    </location>
</feature>
<keyword evidence="1 5" id="KW-0245">EGF-like domain</keyword>
<feature type="region of interest" description="Disordered" evidence="6">
    <location>
        <begin position="2830"/>
        <end position="2858"/>
    </location>
</feature>
<evidence type="ECO:0000256" key="1">
    <source>
        <dbReference type="ARBA" id="ARBA00022536"/>
    </source>
</evidence>
<dbReference type="Pfam" id="PF07645">
    <property type="entry name" value="EGF_CA"/>
    <property type="match status" value="1"/>
</dbReference>
<dbReference type="InterPro" id="IPR031866">
    <property type="entry name" value="DUF4758"/>
</dbReference>
<feature type="compositionally biased region" description="Polar residues" evidence="6">
    <location>
        <begin position="5697"/>
        <end position="5711"/>
    </location>
</feature>
<feature type="region of interest" description="Disordered" evidence="6">
    <location>
        <begin position="2434"/>
        <end position="2472"/>
    </location>
</feature>
<dbReference type="CDD" id="cd00054">
    <property type="entry name" value="EGF_CA"/>
    <property type="match status" value="1"/>
</dbReference>
<evidence type="ECO:0000256" key="5">
    <source>
        <dbReference type="PROSITE-ProRule" id="PRU00076"/>
    </source>
</evidence>
<dbReference type="PROSITE" id="PS50026">
    <property type="entry name" value="EGF_3"/>
    <property type="match status" value="2"/>
</dbReference>
<feature type="compositionally biased region" description="Acidic residues" evidence="6">
    <location>
        <begin position="394"/>
        <end position="407"/>
    </location>
</feature>
<feature type="compositionally biased region" description="Polar residues" evidence="6">
    <location>
        <begin position="2697"/>
        <end position="2710"/>
    </location>
</feature>
<evidence type="ECO:0000256" key="2">
    <source>
        <dbReference type="ARBA" id="ARBA00022729"/>
    </source>
</evidence>
<dbReference type="SUPFAM" id="SSF57196">
    <property type="entry name" value="EGF/Laminin"/>
    <property type="match status" value="1"/>
</dbReference>
<dbReference type="EMBL" id="JASPKY010000319">
    <property type="protein sequence ID" value="KAK9708919.1"/>
    <property type="molecule type" value="Genomic_DNA"/>
</dbReference>
<feature type="compositionally biased region" description="Basic and acidic residues" evidence="6">
    <location>
        <begin position="408"/>
        <end position="422"/>
    </location>
</feature>
<dbReference type="InterPro" id="IPR000742">
    <property type="entry name" value="EGF"/>
</dbReference>
<sequence length="5763" mass="640933">MDPSPKKHADGSYRSSIGQNINTSPRQRRQNGDDVTTVLLVDSQGRSTFGRFLSVKPDLGLLTSTARTFIQEGVTTEYATQVLGTTLDNGRLYAHLLTKSSRVRYDNDAPTKSYANNLHHSKKWNLNNADVAETKGFVKNTDYISPNQVEPFIVFPTTKPKTFKLYKEDENEELKSSSSNNPRQPYIDSNRDAKFIAFTTKNKQNNLKSYQNNPQFKNFHIQNAISYKEGSENDIPKKDDLLDPSKVREWNNLPTFTVRNEFSPSGYSYLGDFPEFEINTEKSKSTTISDRKAKLLFRPQIPEKLELKTVTYSGFADFTTTVGDTVIIFSPSTSQVEKQQTGHVTKIKVEPTLQSTFVSSTPQAVTVKDIKPTAVDGVTRTTIFKPIITTTTEREEEETEEEDEAEEDLHNGDEKQDDREQDEKDQDEKDQDEEEEEEKHTTIQDNGKEKFEEEDDEDDEDEHTTKHFTMVLNTSDRPLKQSDEANEPVDHEAKLSVLANEQKDYLPTPQVDGTIIEPTETDVLTPSLEVIQPSETQSTTSLLSIPSSEDIFKILASLKAAESDTTSVEESSSSSIATEPLTTASIKMLSTPSSEDIFKILASLGAQQGEVKPSEEGITSSVATELSSSKSTLSAEEDTTKNKQTEDSIRVLTGAKTIFFDDLFPTALNEPLQQHHLLQHLLSTATEESPTTLPATTTPLTTTPEEKEITTEKLKETTETPVTIARESATYNEIPIDDEFSTIPIQETTPEIKNEIETEDYSNVQEEEEEEEEEHETDIVCTTGEKIIATTSYQTYNVLTTFYIPDGDSTSTSIKSGTSISTEIGFQTIACGGEVEPSPVADILQSSMGTIENREEDSDTTELFTKLKLEPTTEQITTTNNIQVTTPMLTTPGEITTERHEVTESEGELTEATTETGEEIELVVKTLYTTFNYLTTYFFNNTSSIATSKTIATNVVTSTVYPGQDEHIEPSAVVLDDLKTKISFEDLEVSDMDNENNAQEDEEEENDEENDLEVQPTPSLDSSFTSAPYKLKTYFTTYTYFSTIFDGEDDSRVLSRTEVKSSVYTDYIDATPVVQIEPSSILEDVLTAVKKESDGDEEIDRDVILNLPVKKESDGDEEIDRDVILNLRKYNTTITRSKGTSSDEQTDIYDTITDNIDNNILPTVRSKSYSTLIRNPVLESSENTVDLSDYEIVGNMVTNVRSSTSKGDTKVLENVDKRNVLEDQVFSESNNESEIIPSPTLLLQTSYTTFTYFTTTYHGTTSSDVVSSLKTVTNVVTETLTPQTLKPEDGDIPITYFTTFTYWTTSVKKNTTIVKSSEKTITNVETATPVITEKPTISILPTETIDLQPTPVVETLYSTFTYYTTSYFNDNSSTVYSSLATSSRVITKQPEVNEKTEIPKTASANSIEPTQANENEPTGLISTAIETIENSGTKTVLSTDIYGTYINGKYAQVQERTFSILTDAIEPTKVPEVVLKPTGVLSINKGRIVDAEGVSTLFYTTQAVGTYIDDSYAQVIDSTSSIVIDEEKKKLLPTNLPVHRTGLVRIIEGAIVQNETTTLYHSNVFGTLIGSNYAQVIESTSSFIVGKKASIAPTSLKDIVPGPTRAPENQIESKTPITPSPVVIEGSLTESAKTDEENTTENEEEEEAILNTKLKGRPGQKKNPYTQVIRPFTPQRNGRPSFFPQARRKSASTVTRNDIVPTVTAIPAKPRFSGRKSSSLSSNVISPSSTRRFSRPKSSVTALSSSTGFGSGRRSSGRVQPTSTAFGSSSRRGGFRSSASPKSAAIYNLKQRIRPTAAIGFNRFGSTATPAGVNDEENELTTYTENPTAYTDEDVAQTLPSTTESVPRGRNPLLRFRPVLSRPSTTPRSLKTTKNNKNSKTTTTTSKPKSFNRPIASLQNRPRPPNALFPRRGLFTTTTTSAPEEEEEEEEDVEDLEHEDADLDESDYDAEEAEVQTQSPSARIGRSFSPRPVQIRPFIRRRSKRQVHYSRFRRPGARTTPTPKEDPTTEATPAPRPKANRFSSNRRSSTNKNESKLTTPTPKRISPTKASTHGRSQFTLRDSSNNRSSFKRPSSSTRKTNNNNAVHSRPSAPKLKSNQYSESRTQRPRTNNRENKQPSRRGPSRRPSQNTADSENFVLPSFDGTITVTHQIPTEVTIPVVNGKVTEYKNIITAKYSPQVLGPSQYTTSLNQYGKDVTVLIDESTGIGNNGATQITQFILNETPTTSVIFTPTYIRGRKTSYSHVVPSTVYNVEEVISTIQPALAQAPLANILLSQLLLGNVGFPQPNPLLGFQNPGVPGTPTTEFKTRTTTYVTTVTKTTSTVIPLTFRGKEILTTIVDSSTEVITATEFLTDTVVVTPTAALPQFGNGNQLNSLLVPLLLQQQQQQQQQQQPSNPLLPQPAGVYSLDQQLTAAPQLLQNDKYNNIDNDRLGEDEILKQEEPAVTQTPKPRKSRKRNKKPTPAPTPPPKETSIVTLYVSGRQPGEFTTVLSTYIVGEEQRRKRDVTYIPLEPSRIVNPIPTKSLEAFEMYVMPTNKELKYAEDTSGPTETLDSVLGDVNKYITTSTFSYLDSKPTKISTQPSKKYHSKKVKATFLTPLIPKVQEIDLAGGNLSNLYHSFTTNKITRSKRDINTPSLQSRRRIVKKLVSVRPHSLWLSSSNKIISKEISHNDTSSITEYTDPVKHRKIIKIKRKKQSPQSNKKSVNSSNAPKRRKKVVVKKRLRHKAILTPAPLDIFTENELEFKETTTVETIVTTQDEQKNALPNSLDGDEKLEETSERDDRRLDFDITTLETEILENEGPTRLQISLDAGEEEYDNSLYDNLENVNEYDDDSEFEGDEEDGADEDEDPDTSPKSTYEFQFPELSESLENPALNLKTTVIWSTEYETKTKLESKNKTYTFVVTRVNGDEQFVTSSTEVLPHTKTITLTEPVVKYTTLTILDLDAQDILPSTTPISVTPENNTEEARWMDEARFNLATRVMSNGVEVIVAGDKSTLPGEPDVKRIVPSSINKPVTLKPSTLSDHMMMQLPQESAEVDILPTALYPNQFVTKTCLTTFTFLTTFVENGTTAVSSREQVISNIATEERNTGKVSPTPSMGITLTQYPNLSVGIFPTTYTYFNTIMDGEQPLVVQSKHTVTNTVTAPDDYLSLLQPSEQASAVTDTNTYHSTVTLQKTLYENEQTKVVSTEEVVTQVVITESIPPKATTSVMTSYIALDMVDPGSPQQEVTTTDVVKTHFITYTYLNTLTNNGQTYIESNVSTSTYRVTEKLYLHPKTASTTKMTSSAALLYQPDEKNIEILATKTYLTTFTSRTTMLSENSKGEDETVVSSRFRIVENVVTETVEPAALNKQYLNSIKKEIKEGDTITKLATINGLQMEITIIAKDTIKPTKVLPIEKTQMPDLTKSNIIQPTSPSIITGSTIVFVDEDDDPFKLAASEPTPVIVSSKIAKTTTLKNNLNSLLSSEIVTKASKNSKRHTNKETISSSKPTTPTSSKINKDPSKKKPGNKISKPANPVSDLLGLGSLNINRLTPVLNVMADLLQNNLKKTKKNDTVPTTHKPITHLPENIRPKIPAKPSPLSDNRPIYIPVGGFTDIEVAESQNIANFQINEQIPWSDAKHGALMGKLKHESPLLNGGIPISPGEIITANSDVIVGKPGRVGPRIPAIPLHEVKKGDDVPIDMKPPPLIQKNDVVKRPYEKKPIPIRHDKPPIHPILHVPNKDDYVGPPPPLNIQENNHKSEDYIPLLPPKPDSYDGSYNIPIISISDPVPNESSHIRNHYPPAPIVLGTPINEFNIQPSVLNEPIVLPEVIERSTGQPLLVNIQPSQVAFVNIPHNRTTALIYGGSTEPHRNGQYFDDPSPYPEPEFAGFDHYNDGAPNLASIYNQKHYNGKDHQQVGGVIKVDSRPIVIDPTENQVNKQTVNIRPSRPMHVLDVQNVKINAPPISFGSIQKDNDFDGYIIQHQSHGSDLSNKRPDISPAYPEIPIRSPSEITIGTNSEISVGFPSDMAVGSHSGVHIGSSSKVPVGSPQENLKHEEYRPHPINNLVSFPSSFNSINTTANNFFSQNSEEFVQTHYTENINRPQITNQNIRISNRPLINMDPQKPLNRPKDNPIRTRPHDPKKSPPRPRPNYTQRPYYPRPDPGIADYMTPPPVQVTELFQDSNLHNVYNVHTVKPDIITPITRPTLTINSINRPLNNNINIASNIGIPNNQHKYQNFDAFVETSHDQYGDNDDDDDNHDGDINDAGEVTQESNPRPLRPGQIPIEIQRIRNLTSSTSTTTSNLPPLDKLGASESHIVKAHILDKYKVGTQSKDQTNHIKNNFDNKVVHEPIIQKPRPFSRPDFQPEIQQNNQIISYNLDSIESNRRNTTSRPPITTVTTTESNRIQIILSRSNYTRIPISSIEKKAQTTAKPLTKLTKPNPTIRTSTSKASTLESNDIRKNNYRNKTTTNKIQRPRVTSLPIDVQPSTYKPISKNSLKSTNVGTQTEKPFSNVFSKQGYISQKPVLNFNNQDVVSTLHRRPITTPKLPTTTVGKLDLNIGEVPPKYLNNKTVIPAISDMEVMKPPPPNLNNILKEPSLNMQPPRADGDLPNIVEIYKIGVLASTPPPFIPKPSEEMMPPPLTTEIVIGMSPPVITTHRPLYRPKLPTVKPDYSLKLNPPRTTHRYETSSHTTTTKSRTTRPYTRRPAIYKSTTMHTFKDTTSRFVNPGITSNNIHSVSKGVTTNKPANILYASQNASYNVPKSNNSVSATTIKYTTDIPIKNITSEVKDNQPEDSEINDQRPGKPIVLPTFNTSSIEEINDILKYTSKHKSTETHSDFTKGGIRPEYHHEDVLSRTEQIQPTPTKVYAQETDDIDIITKGTDSTDMHVLFNIGPANDLPFKIEPSIISLDNINQKPTTILQNMPIISINSETSSVINTTPTIITNRFSGNVQNSRSEVSFTNDVQNTAFATNFRKPNRTVINTIISIKPVSTKYVTYITTSTVTVTTTSVITASGAPASTVTTVLTKTKNVTVVDTITEVTTLLKPTNVFATITTTVNHFHHTLYGSGTVSYGNIRPSVITPSLETVKYPEDDLIINDTDPPIHNDHIDNDNDSIYVVVGNKNNQGMHQNEDKETQIIDEVIENNEVDKILLGGISIASLPSFESPIFGNNDRCIPECRAAKNELCQKIEGVMRCACRPGFARMFPDHPCKPTYTYTMKIGLDRYGKEKLLYKDKLTDQNSTEYARLATVTHDALDRMVMQSDLRDVYHGVSVNSFEKDAQNPRTLLNNFNLQLSDNTEETRLIDIFKRYLRNNNYSLGGTELYASRERIDHLEAEDFNECSDPLYHDCSEHAHCFNLRGTYTCSCKEGFADLSENILYPGRICSAELIGCELCNYHGTCYTRGEEQVICECFQWYAGHSCHINLKVLLIALVTLGTILFTLLLVCIILTCCRRKPQHPGMANGLSFLPQRVSHGNRRSTLDRRAMIQDTSSESGQSETNTLPYVQKQPERLQKPKKLKGALKKPKQKSVTSDTENETNTLSMADQKDRSLTVMIPRAKYHPAPPTSPHSNLTSFEKRKTSAASSNEAKLLSYLDAGPSPDKAIPRKYSTAISESYIEEKPLSRKTSGALISAGFEVSATVMGNNMGTLGTIATTCGTEADRSENATLIQKISADLLSNTTGTRSQFNTLRNALIDEDVIEDPMANWMDTRITTVSEARSYDETTIQPPTKSFRNDYDSKPSSQHPNDEANTMAERDLGSTFLLPHTHLYKPDRGSDISGFESL</sequence>
<feature type="compositionally biased region" description="Basic and acidic residues" evidence="6">
    <location>
        <begin position="477"/>
        <end position="492"/>
    </location>
</feature>
<feature type="region of interest" description="Disordered" evidence="6">
    <location>
        <begin position="3549"/>
        <end position="3578"/>
    </location>
</feature>
<feature type="region of interest" description="Disordered" evidence="6">
    <location>
        <begin position="2755"/>
        <end position="2782"/>
    </location>
</feature>
<feature type="compositionally biased region" description="Basic and acidic residues" evidence="6">
    <location>
        <begin position="1"/>
        <end position="11"/>
    </location>
</feature>
<feature type="compositionally biased region" description="Polar residues" evidence="6">
    <location>
        <begin position="13"/>
        <end position="25"/>
    </location>
</feature>
<feature type="compositionally biased region" description="Acidic residues" evidence="6">
    <location>
        <begin position="2830"/>
        <end position="2851"/>
    </location>
</feature>
<feature type="compositionally biased region" description="Polar residues" evidence="6">
    <location>
        <begin position="617"/>
        <end position="634"/>
    </location>
</feature>
<evidence type="ECO:0000256" key="3">
    <source>
        <dbReference type="ARBA" id="ARBA00022737"/>
    </source>
</evidence>
<name>A0AAW1JX11_POPJA</name>
<feature type="compositionally biased region" description="Polar residues" evidence="6">
    <location>
        <begin position="5508"/>
        <end position="5519"/>
    </location>
</feature>
<comment type="caution">
    <text evidence="5">Lacks conserved residue(s) required for the propagation of feature annotation.</text>
</comment>
<dbReference type="InterPro" id="IPR049883">
    <property type="entry name" value="NOTCH1_EGF-like"/>
</dbReference>
<evidence type="ECO:0000256" key="4">
    <source>
        <dbReference type="ARBA" id="ARBA00023157"/>
    </source>
</evidence>
<feature type="compositionally biased region" description="Acidic residues" evidence="6">
    <location>
        <begin position="423"/>
        <end position="437"/>
    </location>
</feature>
<keyword evidence="7" id="KW-0472">Membrane</keyword>
<feature type="region of interest" description="Disordered" evidence="6">
    <location>
        <begin position="3468"/>
        <end position="3514"/>
    </location>
</feature>
<dbReference type="InterPro" id="IPR000152">
    <property type="entry name" value="EGF-type_Asp/Asn_hydroxyl_site"/>
</dbReference>
<feature type="compositionally biased region" description="Acidic residues" evidence="6">
    <location>
        <begin position="1637"/>
        <end position="1648"/>
    </location>
</feature>
<accession>A0AAW1JX11</accession>
<feature type="region of interest" description="Disordered" evidence="6">
    <location>
        <begin position="1826"/>
        <end position="2137"/>
    </location>
</feature>
<feature type="compositionally biased region" description="Polar residues" evidence="6">
    <location>
        <begin position="4422"/>
        <end position="4434"/>
    </location>
</feature>
<feature type="region of interest" description="Disordered" evidence="6">
    <location>
        <begin position="685"/>
        <end position="705"/>
    </location>
</feature>
<dbReference type="PROSITE" id="PS00010">
    <property type="entry name" value="ASX_HYDROXYL"/>
    <property type="match status" value="1"/>
</dbReference>
<evidence type="ECO:0000313" key="10">
    <source>
        <dbReference type="Proteomes" id="UP001458880"/>
    </source>
</evidence>
<dbReference type="PROSITE" id="PS01187">
    <property type="entry name" value="EGF_CA"/>
    <property type="match status" value="1"/>
</dbReference>
<dbReference type="PANTHER" id="PTHR39072">
    <property type="entry name" value="RE48511P"/>
    <property type="match status" value="1"/>
</dbReference>
<feature type="compositionally biased region" description="Low complexity" evidence="6">
    <location>
        <begin position="685"/>
        <end position="703"/>
    </location>
</feature>
<feature type="region of interest" description="Disordered" evidence="6">
    <location>
        <begin position="1670"/>
        <end position="1781"/>
    </location>
</feature>
<keyword evidence="2" id="KW-0732">Signal</keyword>
<feature type="compositionally biased region" description="Polar residues" evidence="6">
    <location>
        <begin position="2048"/>
        <end position="2086"/>
    </location>
</feature>
<feature type="region of interest" description="Disordered" evidence="6">
    <location>
        <begin position="5467"/>
        <end position="5519"/>
    </location>
</feature>
<feature type="region of interest" description="Disordered" evidence="6">
    <location>
        <begin position="609"/>
        <end position="644"/>
    </location>
</feature>
<feature type="domain" description="EGF-like" evidence="8">
    <location>
        <begin position="5366"/>
        <end position="5401"/>
    </location>
</feature>
<evidence type="ECO:0000256" key="6">
    <source>
        <dbReference type="SAM" id="MobiDB-lite"/>
    </source>
</evidence>
<feature type="compositionally biased region" description="Basic residues" evidence="6">
    <location>
        <begin position="5493"/>
        <end position="5506"/>
    </location>
</feature>
<keyword evidence="3" id="KW-0677">Repeat</keyword>
<feature type="region of interest" description="Disordered" evidence="6">
    <location>
        <begin position="4414"/>
        <end position="4438"/>
    </location>
</feature>
<evidence type="ECO:0000313" key="9">
    <source>
        <dbReference type="EMBL" id="KAK9708919.1"/>
    </source>
</evidence>
<feature type="compositionally biased region" description="Acidic residues" evidence="6">
    <location>
        <begin position="4228"/>
        <end position="4243"/>
    </location>
</feature>
<feature type="region of interest" description="Disordered" evidence="6">
    <location>
        <begin position="5697"/>
        <end position="5737"/>
    </location>
</feature>
<gene>
    <name evidence="9" type="ORF">QE152_g26900</name>
</gene>
<feature type="region of interest" description="Disordered" evidence="6">
    <location>
        <begin position="2691"/>
        <end position="2717"/>
    </location>
</feature>
<feature type="compositionally biased region" description="Basic and acidic residues" evidence="6">
    <location>
        <begin position="438"/>
        <end position="451"/>
    </location>
</feature>
<feature type="compositionally biased region" description="Acidic residues" evidence="6">
    <location>
        <begin position="1923"/>
        <end position="1954"/>
    </location>
</feature>
<dbReference type="PANTHER" id="PTHR39072:SF2">
    <property type="match status" value="1"/>
</dbReference>
<organism evidence="9 10">
    <name type="scientific">Popillia japonica</name>
    <name type="common">Japanese beetle</name>
    <dbReference type="NCBI Taxonomy" id="7064"/>
    <lineage>
        <taxon>Eukaryota</taxon>
        <taxon>Metazoa</taxon>
        <taxon>Ecdysozoa</taxon>
        <taxon>Arthropoda</taxon>
        <taxon>Hexapoda</taxon>
        <taxon>Insecta</taxon>
        <taxon>Pterygota</taxon>
        <taxon>Neoptera</taxon>
        <taxon>Endopterygota</taxon>
        <taxon>Coleoptera</taxon>
        <taxon>Polyphaga</taxon>
        <taxon>Scarabaeiformia</taxon>
        <taxon>Scarabaeidae</taxon>
        <taxon>Rutelinae</taxon>
        <taxon>Popillia</taxon>
    </lineage>
</organism>
<dbReference type="SMART" id="SM00179">
    <property type="entry name" value="EGF_CA"/>
    <property type="match status" value="1"/>
</dbReference>
<dbReference type="FunFam" id="2.10.25.10:FF:000038">
    <property type="entry name" value="Fibrillin 2"/>
    <property type="match status" value="1"/>
</dbReference>
<feature type="region of interest" description="Disordered" evidence="6">
    <location>
        <begin position="386"/>
        <end position="492"/>
    </location>
</feature>
<feature type="compositionally biased region" description="Basic residues" evidence="6">
    <location>
        <begin position="1978"/>
        <end position="1996"/>
    </location>
</feature>
<dbReference type="GO" id="GO:0005509">
    <property type="term" value="F:calcium ion binding"/>
    <property type="evidence" value="ECO:0007669"/>
    <property type="project" value="InterPro"/>
</dbReference>
<feature type="compositionally biased region" description="Acidic residues" evidence="6">
    <location>
        <begin position="452"/>
        <end position="462"/>
    </location>
</feature>
<comment type="caution">
    <text evidence="9">The sequence shown here is derived from an EMBL/GenBank/DDBJ whole genome shotgun (WGS) entry which is preliminary data.</text>
</comment>
<dbReference type="InterPro" id="IPR001881">
    <property type="entry name" value="EGF-like_Ca-bd_dom"/>
</dbReference>
<feature type="transmembrane region" description="Helical" evidence="7">
    <location>
        <begin position="5406"/>
        <end position="5430"/>
    </location>
</feature>
<keyword evidence="10" id="KW-1185">Reference proteome</keyword>
<feature type="region of interest" description="Disordered" evidence="6">
    <location>
        <begin position="4223"/>
        <end position="4258"/>
    </location>
</feature>
<feature type="compositionally biased region" description="Basic and acidic residues" evidence="6">
    <location>
        <begin position="4106"/>
        <end position="4121"/>
    </location>
</feature>
<dbReference type="Pfam" id="PF15950">
    <property type="entry name" value="DUF4758"/>
    <property type="match status" value="4"/>
</dbReference>
<feature type="compositionally biased region" description="Low complexity" evidence="6">
    <location>
        <begin position="2020"/>
        <end position="2032"/>
    </location>
</feature>
<feature type="compositionally biased region" description="Low complexity" evidence="6">
    <location>
        <begin position="1744"/>
        <end position="1780"/>
    </location>
</feature>
<dbReference type="Proteomes" id="UP001458880">
    <property type="component" value="Unassembled WGS sequence"/>
</dbReference>
<feature type="compositionally biased region" description="Low complexity" evidence="6">
    <location>
        <begin position="1717"/>
        <end position="1729"/>
    </location>
</feature>
<keyword evidence="4 5" id="KW-1015">Disulfide bond</keyword>
<dbReference type="PROSITE" id="PS00022">
    <property type="entry name" value="EGF_1"/>
    <property type="match status" value="1"/>
</dbReference>
<feature type="region of interest" description="Disordered" evidence="6">
    <location>
        <begin position="1599"/>
        <end position="1619"/>
    </location>
</feature>
<dbReference type="InterPro" id="IPR018097">
    <property type="entry name" value="EGF_Ca-bd_CS"/>
</dbReference>
<evidence type="ECO:0000256" key="7">
    <source>
        <dbReference type="SAM" id="Phobius"/>
    </source>
</evidence>
<keyword evidence="7" id="KW-0812">Transmembrane</keyword>
<dbReference type="SMART" id="SM00181">
    <property type="entry name" value="EGF"/>
    <property type="match status" value="3"/>
</dbReference>
<feature type="region of interest" description="Disordered" evidence="6">
    <location>
        <begin position="4078"/>
        <end position="4143"/>
    </location>
</feature>
<feature type="compositionally biased region" description="Low complexity" evidence="6">
    <location>
        <begin position="4667"/>
        <end position="4679"/>
    </location>
</feature>
<feature type="region of interest" description="Disordered" evidence="6">
    <location>
        <begin position="986"/>
        <end position="1023"/>
    </location>
</feature>
<feature type="compositionally biased region" description="Low complexity" evidence="6">
    <location>
        <begin position="1872"/>
        <end position="1889"/>
    </location>
</feature>
<dbReference type="Gene3D" id="2.10.25.10">
    <property type="entry name" value="Laminin"/>
    <property type="match status" value="1"/>
</dbReference>
<proteinExistence type="predicted"/>
<dbReference type="SUPFAM" id="SSF82671">
    <property type="entry name" value="SEA domain"/>
    <property type="match status" value="1"/>
</dbReference>
<feature type="domain" description="EGF-like" evidence="8">
    <location>
        <begin position="5316"/>
        <end position="5354"/>
    </location>
</feature>
<feature type="compositionally biased region" description="Acidic residues" evidence="6">
    <location>
        <begin position="986"/>
        <end position="1012"/>
    </location>
</feature>
<feature type="region of interest" description="Disordered" evidence="6">
    <location>
        <begin position="1"/>
        <end position="34"/>
    </location>
</feature>
<keyword evidence="7" id="KW-1133">Transmembrane helix</keyword>